<dbReference type="PANTHER" id="PTHR30163:SF8">
    <property type="entry name" value="LYTIC MUREIN TRANSGLYCOSYLASE"/>
    <property type="match status" value="1"/>
</dbReference>
<keyword evidence="2" id="KW-0472">Membrane</keyword>
<dbReference type="InterPro" id="IPR043426">
    <property type="entry name" value="MltB-like"/>
</dbReference>
<keyword evidence="2" id="KW-1133">Transmembrane helix</keyword>
<feature type="domain" description="Transglycosylase SLT" evidence="3">
    <location>
        <begin position="196"/>
        <end position="236"/>
    </location>
</feature>
<comment type="caution">
    <text evidence="4">The sequence shown here is derived from an EMBL/GenBank/DDBJ whole genome shotgun (WGS) entry which is preliminary data.</text>
</comment>
<evidence type="ECO:0000256" key="2">
    <source>
        <dbReference type="SAM" id="Phobius"/>
    </source>
</evidence>
<reference evidence="4 5" key="1">
    <citation type="submission" date="2012-12" db="EMBL/GenBank/DDBJ databases">
        <title>Whole genome shotgun sequence of Gordonia hirsuta NBRC 16056.</title>
        <authorList>
            <person name="Isaki-Nakamura S."/>
            <person name="Hosoyama A."/>
            <person name="Tsuchikane K."/>
            <person name="Katsumata H."/>
            <person name="Baba S."/>
            <person name="Yamazaki S."/>
            <person name="Fujita N."/>
        </authorList>
    </citation>
    <scope>NUCLEOTIDE SEQUENCE [LARGE SCALE GENOMIC DNA]</scope>
    <source>
        <strain evidence="4 5">NBRC 16056</strain>
    </source>
</reference>
<accession>L7L6I4</accession>
<protein>
    <recommendedName>
        <fullName evidence="3">Transglycosylase SLT domain-containing protein</fullName>
    </recommendedName>
</protein>
<dbReference type="AlphaFoldDB" id="L7L6I4"/>
<feature type="region of interest" description="Disordered" evidence="1">
    <location>
        <begin position="284"/>
        <end position="383"/>
    </location>
</feature>
<feature type="compositionally biased region" description="Low complexity" evidence="1">
    <location>
        <begin position="366"/>
        <end position="383"/>
    </location>
</feature>
<organism evidence="4 5">
    <name type="scientific">Gordonia hirsuta DSM 44140 = NBRC 16056</name>
    <dbReference type="NCBI Taxonomy" id="1121927"/>
    <lineage>
        <taxon>Bacteria</taxon>
        <taxon>Bacillati</taxon>
        <taxon>Actinomycetota</taxon>
        <taxon>Actinomycetes</taxon>
        <taxon>Mycobacteriales</taxon>
        <taxon>Gordoniaceae</taxon>
        <taxon>Gordonia</taxon>
    </lineage>
</organism>
<dbReference type="Pfam" id="PF13406">
    <property type="entry name" value="SLT_2"/>
    <property type="match status" value="1"/>
</dbReference>
<evidence type="ECO:0000256" key="1">
    <source>
        <dbReference type="SAM" id="MobiDB-lite"/>
    </source>
</evidence>
<dbReference type="SUPFAM" id="SSF53955">
    <property type="entry name" value="Lysozyme-like"/>
    <property type="match status" value="1"/>
</dbReference>
<dbReference type="GO" id="GO:0009253">
    <property type="term" value="P:peptidoglycan catabolic process"/>
    <property type="evidence" value="ECO:0007669"/>
    <property type="project" value="TreeGrafter"/>
</dbReference>
<dbReference type="STRING" id="1121927.GOHSU_12_01550"/>
<evidence type="ECO:0000313" key="4">
    <source>
        <dbReference type="EMBL" id="GAC56765.1"/>
    </source>
</evidence>
<feature type="compositionally biased region" description="Basic and acidic residues" evidence="1">
    <location>
        <begin position="293"/>
        <end position="318"/>
    </location>
</feature>
<dbReference type="eggNOG" id="COG2951">
    <property type="taxonomic scope" value="Bacteria"/>
</dbReference>
<gene>
    <name evidence="4" type="ORF">GOHSU_12_01550</name>
</gene>
<keyword evidence="2" id="KW-0812">Transmembrane</keyword>
<dbReference type="InterPro" id="IPR031304">
    <property type="entry name" value="SLT_2"/>
</dbReference>
<name>L7L6I4_9ACTN</name>
<dbReference type="RefSeq" id="WP_005937592.1">
    <property type="nucleotide sequence ID" value="NZ_ATVK01000045.1"/>
</dbReference>
<dbReference type="InterPro" id="IPR023346">
    <property type="entry name" value="Lysozyme-like_dom_sf"/>
</dbReference>
<proteinExistence type="predicted"/>
<dbReference type="Gene3D" id="1.10.530.10">
    <property type="match status" value="1"/>
</dbReference>
<evidence type="ECO:0000259" key="3">
    <source>
        <dbReference type="Pfam" id="PF13406"/>
    </source>
</evidence>
<dbReference type="EMBL" id="BANT01000012">
    <property type="protein sequence ID" value="GAC56765.1"/>
    <property type="molecule type" value="Genomic_DNA"/>
</dbReference>
<evidence type="ECO:0000313" key="5">
    <source>
        <dbReference type="Proteomes" id="UP000053405"/>
    </source>
</evidence>
<dbReference type="Proteomes" id="UP000053405">
    <property type="component" value="Unassembled WGS sequence"/>
</dbReference>
<dbReference type="CDD" id="cd13399">
    <property type="entry name" value="Slt35-like"/>
    <property type="match status" value="1"/>
</dbReference>
<feature type="transmembrane region" description="Helical" evidence="2">
    <location>
        <begin position="21"/>
        <end position="41"/>
    </location>
</feature>
<keyword evidence="5" id="KW-1185">Reference proteome</keyword>
<dbReference type="PANTHER" id="PTHR30163">
    <property type="entry name" value="MEMBRANE-BOUND LYTIC MUREIN TRANSGLYCOSYLASE B"/>
    <property type="match status" value="1"/>
</dbReference>
<dbReference type="OrthoDB" id="9796191at2"/>
<feature type="compositionally biased region" description="Pro residues" evidence="1">
    <location>
        <begin position="350"/>
        <end position="359"/>
    </location>
</feature>
<dbReference type="GO" id="GO:0008933">
    <property type="term" value="F:peptidoglycan lytic transglycosylase activity"/>
    <property type="evidence" value="ECO:0007669"/>
    <property type="project" value="TreeGrafter"/>
</dbReference>
<sequence>MGIKSRRSPAARSAGRSALRGAVVTTGVAAVGAAMLVGATASTSAGTAAPTGVASVTVVSGDGETAVAAAVPASSPTLYGFAPPAENTAASANPQFRIAANLPNGPLGIPGVVLQAYKLGATRVAAESPQCQLPWFLLAGIGRIESGHAGGGNVDEYGNTRTKIRGPVLDGSLAGNEVITDTDGGVLDGDPRHDRAMGPMQFIPSTWKAWGADANGDGKADPDNIFDAAYSAGRYLCAGVTNIMADAHKVNNILRYNRSVAYANNVLGWAAAYATGVIPTGGIPEMHSAPADPVKKDQKDKDNKDKGKKDKKDKKDAPGQEGPESSAPSTRKAKPTLHQNCLGAICLPPGVGPAPAPAPEPKKAAPKSGAPKATTNKPAAPSR</sequence>